<dbReference type="Proteomes" id="UP000235145">
    <property type="component" value="Unassembled WGS sequence"/>
</dbReference>
<protein>
    <recommendedName>
        <fullName evidence="1">Reverse transcriptase Ty1/copia-type domain-containing protein</fullName>
    </recommendedName>
</protein>
<evidence type="ECO:0000259" key="1">
    <source>
        <dbReference type="Pfam" id="PF07727"/>
    </source>
</evidence>
<comment type="caution">
    <text evidence="2">The sequence shown here is derived from an EMBL/GenBank/DDBJ whole genome shotgun (WGS) entry which is preliminary data.</text>
</comment>
<keyword evidence="3" id="KW-1185">Reference proteome</keyword>
<sequence>MLGFQQSISDYSLFIKKFENSITVLLVYVDDIILTGSHETELQKFKDFMKSQLLIKDLGSLKYFLGIEVVNLDNGKYCLELLHEYGILGCKPMNTPLETNFVINSSDFDKSDELLNNKTEFKKLIGKLIYLTITRHDISYAQTQKISLENCL</sequence>
<organism evidence="2 3">
    <name type="scientific">Lactuca sativa</name>
    <name type="common">Garden lettuce</name>
    <dbReference type="NCBI Taxonomy" id="4236"/>
    <lineage>
        <taxon>Eukaryota</taxon>
        <taxon>Viridiplantae</taxon>
        <taxon>Streptophyta</taxon>
        <taxon>Embryophyta</taxon>
        <taxon>Tracheophyta</taxon>
        <taxon>Spermatophyta</taxon>
        <taxon>Magnoliopsida</taxon>
        <taxon>eudicotyledons</taxon>
        <taxon>Gunneridae</taxon>
        <taxon>Pentapetalae</taxon>
        <taxon>asterids</taxon>
        <taxon>campanulids</taxon>
        <taxon>Asterales</taxon>
        <taxon>Asteraceae</taxon>
        <taxon>Cichorioideae</taxon>
        <taxon>Cichorieae</taxon>
        <taxon>Lactucinae</taxon>
        <taxon>Lactuca</taxon>
    </lineage>
</organism>
<dbReference type="SUPFAM" id="SSF56672">
    <property type="entry name" value="DNA/RNA polymerases"/>
    <property type="match status" value="1"/>
</dbReference>
<feature type="domain" description="Reverse transcriptase Ty1/copia-type" evidence="1">
    <location>
        <begin position="2"/>
        <end position="97"/>
    </location>
</feature>
<dbReference type="InterPro" id="IPR013103">
    <property type="entry name" value="RVT_2"/>
</dbReference>
<evidence type="ECO:0000313" key="2">
    <source>
        <dbReference type="EMBL" id="KAJ0206328.1"/>
    </source>
</evidence>
<name>A0A9R1VJT0_LACSA</name>
<dbReference type="Pfam" id="PF07727">
    <property type="entry name" value="RVT_2"/>
    <property type="match status" value="1"/>
</dbReference>
<proteinExistence type="predicted"/>
<dbReference type="AlphaFoldDB" id="A0A9R1VJT0"/>
<reference evidence="2 3" key="1">
    <citation type="journal article" date="2017" name="Nat. Commun.">
        <title>Genome assembly with in vitro proximity ligation data and whole-genome triplication in lettuce.</title>
        <authorList>
            <person name="Reyes-Chin-Wo S."/>
            <person name="Wang Z."/>
            <person name="Yang X."/>
            <person name="Kozik A."/>
            <person name="Arikit S."/>
            <person name="Song C."/>
            <person name="Xia L."/>
            <person name="Froenicke L."/>
            <person name="Lavelle D.O."/>
            <person name="Truco M.J."/>
            <person name="Xia R."/>
            <person name="Zhu S."/>
            <person name="Xu C."/>
            <person name="Xu H."/>
            <person name="Xu X."/>
            <person name="Cox K."/>
            <person name="Korf I."/>
            <person name="Meyers B.C."/>
            <person name="Michelmore R.W."/>
        </authorList>
    </citation>
    <scope>NUCLEOTIDE SEQUENCE [LARGE SCALE GENOMIC DNA]</scope>
    <source>
        <strain evidence="3">cv. Salinas</strain>
        <tissue evidence="2">Seedlings</tissue>
    </source>
</reference>
<accession>A0A9R1VJT0</accession>
<dbReference type="InterPro" id="IPR043502">
    <property type="entry name" value="DNA/RNA_pol_sf"/>
</dbReference>
<evidence type="ECO:0000313" key="3">
    <source>
        <dbReference type="Proteomes" id="UP000235145"/>
    </source>
</evidence>
<dbReference type="EMBL" id="NBSK02000005">
    <property type="protein sequence ID" value="KAJ0206328.1"/>
    <property type="molecule type" value="Genomic_DNA"/>
</dbReference>
<gene>
    <name evidence="2" type="ORF">LSAT_V11C500275040</name>
</gene>